<gene>
    <name evidence="2" type="ORF">CSUI_009968</name>
</gene>
<dbReference type="Proteomes" id="UP000221165">
    <property type="component" value="Unassembled WGS sequence"/>
</dbReference>
<proteinExistence type="predicted"/>
<evidence type="ECO:0000313" key="2">
    <source>
        <dbReference type="EMBL" id="PHJ16219.1"/>
    </source>
</evidence>
<reference evidence="2 3" key="1">
    <citation type="journal article" date="2017" name="Int. J. Parasitol.">
        <title>The genome of the protozoan parasite Cystoisospora suis and a reverse vaccinology approach to identify vaccine candidates.</title>
        <authorList>
            <person name="Palmieri N."/>
            <person name="Shrestha A."/>
            <person name="Ruttkowski B."/>
            <person name="Beck T."/>
            <person name="Vogl C."/>
            <person name="Tomley F."/>
            <person name="Blake D.P."/>
            <person name="Joachim A."/>
        </authorList>
    </citation>
    <scope>NUCLEOTIDE SEQUENCE [LARGE SCALE GENOMIC DNA]</scope>
    <source>
        <strain evidence="2 3">Wien I</strain>
    </source>
</reference>
<evidence type="ECO:0000256" key="1">
    <source>
        <dbReference type="SAM" id="MobiDB-lite"/>
    </source>
</evidence>
<dbReference type="AlphaFoldDB" id="A0A2C6KGH6"/>
<evidence type="ECO:0000313" key="3">
    <source>
        <dbReference type="Proteomes" id="UP000221165"/>
    </source>
</evidence>
<name>A0A2C6KGH6_9APIC</name>
<dbReference type="VEuPathDB" id="ToxoDB:CSUI_009968"/>
<sequence>MGSRSPLTTGFTGNPDTEEKHPAGVRAWFGRSCQRSFCGGNQPTAAALYHQIKKAGNVQHDDGDAVSRAKESRSCQSQKRALRWEVSKTREELWPPGRATRRQSGGFPASSLNRRNPSCVYVCHSETSQLWGG</sequence>
<keyword evidence="3" id="KW-1185">Reference proteome</keyword>
<comment type="caution">
    <text evidence="2">The sequence shown here is derived from an EMBL/GenBank/DDBJ whole genome shotgun (WGS) entry which is preliminary data.</text>
</comment>
<feature type="compositionally biased region" description="Polar residues" evidence="1">
    <location>
        <begin position="1"/>
        <end position="15"/>
    </location>
</feature>
<dbReference type="EMBL" id="MIGC01006442">
    <property type="protein sequence ID" value="PHJ16219.1"/>
    <property type="molecule type" value="Genomic_DNA"/>
</dbReference>
<accession>A0A2C6KGH6</accession>
<feature type="region of interest" description="Disordered" evidence="1">
    <location>
        <begin position="1"/>
        <end position="23"/>
    </location>
</feature>
<protein>
    <submittedName>
        <fullName evidence="2">Uncharacterized protein</fullName>
    </submittedName>
</protein>
<organism evidence="2 3">
    <name type="scientific">Cystoisospora suis</name>
    <dbReference type="NCBI Taxonomy" id="483139"/>
    <lineage>
        <taxon>Eukaryota</taxon>
        <taxon>Sar</taxon>
        <taxon>Alveolata</taxon>
        <taxon>Apicomplexa</taxon>
        <taxon>Conoidasida</taxon>
        <taxon>Coccidia</taxon>
        <taxon>Eucoccidiorida</taxon>
        <taxon>Eimeriorina</taxon>
        <taxon>Sarcocystidae</taxon>
        <taxon>Cystoisospora</taxon>
    </lineage>
</organism>